<organism evidence="1 2">
    <name type="scientific">Brevibacillus gelatini</name>
    <dbReference type="NCBI Taxonomy" id="1655277"/>
    <lineage>
        <taxon>Bacteria</taxon>
        <taxon>Bacillati</taxon>
        <taxon>Bacillota</taxon>
        <taxon>Bacilli</taxon>
        <taxon>Bacillales</taxon>
        <taxon>Paenibacillaceae</taxon>
        <taxon>Brevibacillus</taxon>
    </lineage>
</organism>
<proteinExistence type="predicted"/>
<evidence type="ECO:0000313" key="1">
    <source>
        <dbReference type="EMBL" id="RNB61196.1"/>
    </source>
</evidence>
<reference evidence="1 2" key="1">
    <citation type="submission" date="2018-10" db="EMBL/GenBank/DDBJ databases">
        <title>Phylogenomics of Brevibacillus.</title>
        <authorList>
            <person name="Dunlap C."/>
        </authorList>
    </citation>
    <scope>NUCLEOTIDE SEQUENCE [LARGE SCALE GENOMIC DNA]</scope>
    <source>
        <strain evidence="1 2">DSM 100115</strain>
    </source>
</reference>
<sequence>MAMFLYHAILPEDHDHHVSIEEILNTGISYSTQSNNWYGNGGGVKSQITEMFKPINAPIWVNFKTAIGVNLEPHRPRSFYFPIFTEKILVFDRDITMNIYDQAFYEDNKFTFEEALDFDTGESLEHWIKLYWNSMMTLQEYLLKRPYPNPEVLVFESIPKEIIRVCEEKS</sequence>
<dbReference type="RefSeq" id="WP_122903145.1">
    <property type="nucleotide sequence ID" value="NZ_RHHS01000008.1"/>
</dbReference>
<evidence type="ECO:0000313" key="2">
    <source>
        <dbReference type="Proteomes" id="UP000268829"/>
    </source>
</evidence>
<accession>A0A3M8BCR4</accession>
<dbReference type="EMBL" id="RHHS01000008">
    <property type="protein sequence ID" value="RNB61196.1"/>
    <property type="molecule type" value="Genomic_DNA"/>
</dbReference>
<name>A0A3M8BCR4_9BACL</name>
<protein>
    <submittedName>
        <fullName evidence="1">DNA polymerase III</fullName>
    </submittedName>
</protein>
<comment type="caution">
    <text evidence="1">The sequence shown here is derived from an EMBL/GenBank/DDBJ whole genome shotgun (WGS) entry which is preliminary data.</text>
</comment>
<dbReference type="OrthoDB" id="2626877at2"/>
<keyword evidence="2" id="KW-1185">Reference proteome</keyword>
<gene>
    <name evidence="1" type="ORF">EDM57_02220</name>
</gene>
<dbReference type="Proteomes" id="UP000268829">
    <property type="component" value="Unassembled WGS sequence"/>
</dbReference>
<dbReference type="AlphaFoldDB" id="A0A3M8BCR4"/>